<dbReference type="InterPro" id="IPR008555">
    <property type="entry name" value="SIKE"/>
</dbReference>
<feature type="coiled-coil region" evidence="3">
    <location>
        <begin position="112"/>
        <end position="142"/>
    </location>
</feature>
<dbReference type="EMBL" id="PZQS01000003">
    <property type="protein sequence ID" value="PVD33242.1"/>
    <property type="molecule type" value="Genomic_DNA"/>
</dbReference>
<keyword evidence="2 3" id="KW-0175">Coiled coil</keyword>
<name>A0A2T7PIJ6_POMCA</name>
<feature type="region of interest" description="Disordered" evidence="4">
    <location>
        <begin position="243"/>
        <end position="266"/>
    </location>
</feature>
<dbReference type="Proteomes" id="UP000245119">
    <property type="component" value="Linkage Group LG3"/>
</dbReference>
<feature type="compositionally biased region" description="Polar residues" evidence="4">
    <location>
        <begin position="243"/>
        <end position="254"/>
    </location>
</feature>
<dbReference type="AlphaFoldDB" id="A0A2T7PIJ6"/>
<dbReference type="STRING" id="400727.A0A2T7PIJ6"/>
<comment type="caution">
    <text evidence="5">The sequence shown here is derived from an EMBL/GenBank/DDBJ whole genome shotgun (WGS) entry which is preliminary data.</text>
</comment>
<evidence type="ECO:0008006" key="7">
    <source>
        <dbReference type="Google" id="ProtNLM"/>
    </source>
</evidence>
<dbReference type="PANTHER" id="PTHR12186">
    <property type="entry name" value="SIKE FAMILY MEMBER"/>
    <property type="match status" value="1"/>
</dbReference>
<evidence type="ECO:0000256" key="4">
    <source>
        <dbReference type="SAM" id="MobiDB-lite"/>
    </source>
</evidence>
<evidence type="ECO:0000256" key="1">
    <source>
        <dbReference type="ARBA" id="ARBA00005537"/>
    </source>
</evidence>
<organism evidence="5 6">
    <name type="scientific">Pomacea canaliculata</name>
    <name type="common">Golden apple snail</name>
    <dbReference type="NCBI Taxonomy" id="400727"/>
    <lineage>
        <taxon>Eukaryota</taxon>
        <taxon>Metazoa</taxon>
        <taxon>Spiralia</taxon>
        <taxon>Lophotrochozoa</taxon>
        <taxon>Mollusca</taxon>
        <taxon>Gastropoda</taxon>
        <taxon>Caenogastropoda</taxon>
        <taxon>Architaenioglossa</taxon>
        <taxon>Ampullarioidea</taxon>
        <taxon>Ampullariidae</taxon>
        <taxon>Pomacea</taxon>
    </lineage>
</organism>
<proteinExistence type="inferred from homology"/>
<reference evidence="5 6" key="1">
    <citation type="submission" date="2018-04" db="EMBL/GenBank/DDBJ databases">
        <title>The genome of golden apple snail Pomacea canaliculata provides insight into stress tolerance and invasive adaptation.</title>
        <authorList>
            <person name="Liu C."/>
            <person name="Liu B."/>
            <person name="Ren Y."/>
            <person name="Zhang Y."/>
            <person name="Wang H."/>
            <person name="Li S."/>
            <person name="Jiang F."/>
            <person name="Yin L."/>
            <person name="Zhang G."/>
            <person name="Qian W."/>
            <person name="Fan W."/>
        </authorList>
    </citation>
    <scope>NUCLEOTIDE SEQUENCE [LARGE SCALE GENOMIC DNA]</scope>
    <source>
        <strain evidence="5">SZHN2017</strain>
        <tissue evidence="5">Muscle</tissue>
    </source>
</reference>
<keyword evidence="6" id="KW-1185">Reference proteome</keyword>
<evidence type="ECO:0000313" key="5">
    <source>
        <dbReference type="EMBL" id="PVD33242.1"/>
    </source>
</evidence>
<gene>
    <name evidence="5" type="ORF">C0Q70_04493</name>
</gene>
<evidence type="ECO:0000256" key="3">
    <source>
        <dbReference type="SAM" id="Coils"/>
    </source>
</evidence>
<evidence type="ECO:0000313" key="6">
    <source>
        <dbReference type="Proteomes" id="UP000245119"/>
    </source>
</evidence>
<comment type="similarity">
    <text evidence="1">Belongs to the SIKE family.</text>
</comment>
<feature type="coiled-coil region" evidence="3">
    <location>
        <begin position="193"/>
        <end position="220"/>
    </location>
</feature>
<dbReference type="OrthoDB" id="21214at2759"/>
<dbReference type="PANTHER" id="PTHR12186:SF2">
    <property type="entry name" value="FGFR1 ONCOGENE PARTNER 2 HOMOLOG"/>
    <property type="match status" value="1"/>
</dbReference>
<dbReference type="Pfam" id="PF05769">
    <property type="entry name" value="SIKE"/>
    <property type="match status" value="1"/>
</dbReference>
<protein>
    <recommendedName>
        <fullName evidence="7">FGFR1 oncogene partner 2 homolog</fullName>
    </recommendedName>
</protein>
<evidence type="ECO:0000256" key="2">
    <source>
        <dbReference type="ARBA" id="ARBA00023054"/>
    </source>
</evidence>
<sequence length="266" mass="30129">MVKVKRKPSCLDNAILRKGELDEKNLILLVTSRQPFPSSAQQEMSLTVEKLLGDARMLVTRLKEQDHATDSLISTTQTLQKRIDAMKQYQDDLTELNEIAKHRPRSALVIGIAQENRQIRELQQEKRELALALEEHQSALQLIMHKYRQHTVSLLHANRMDAALASRTQQSQQEVCHLMDKMKEMASVMQQAVRVDDENAGRLQERLAQLEVENQTLRQLLEICSTAKHPILSLEDFGEESQNSSTISVIQNTKDVAGDGASGDDK</sequence>
<accession>A0A2T7PIJ6</accession>